<dbReference type="Proteomes" id="UP000559256">
    <property type="component" value="Unassembled WGS sequence"/>
</dbReference>
<dbReference type="AlphaFoldDB" id="A0A8H5H066"/>
<sequence>MILRNGFGSAKDIANELESDSIHGKDSLRHLFTRIYPCLPLRIVGIKTGQRKWRRDGRMGRRRKAVSGRNT</sequence>
<accession>A0A8H5H066</accession>
<keyword evidence="2" id="KW-1185">Reference proteome</keyword>
<organism evidence="1 2">
    <name type="scientific">Tetrapyrgos nigripes</name>
    <dbReference type="NCBI Taxonomy" id="182062"/>
    <lineage>
        <taxon>Eukaryota</taxon>
        <taxon>Fungi</taxon>
        <taxon>Dikarya</taxon>
        <taxon>Basidiomycota</taxon>
        <taxon>Agaricomycotina</taxon>
        <taxon>Agaricomycetes</taxon>
        <taxon>Agaricomycetidae</taxon>
        <taxon>Agaricales</taxon>
        <taxon>Marasmiineae</taxon>
        <taxon>Marasmiaceae</taxon>
        <taxon>Tetrapyrgos</taxon>
    </lineage>
</organism>
<gene>
    <name evidence="1" type="ORF">D9758_004591</name>
</gene>
<name>A0A8H5H066_9AGAR</name>
<dbReference type="EMBL" id="JAACJM010000002">
    <property type="protein sequence ID" value="KAF5374192.1"/>
    <property type="molecule type" value="Genomic_DNA"/>
</dbReference>
<comment type="caution">
    <text evidence="1">The sequence shown here is derived from an EMBL/GenBank/DDBJ whole genome shotgun (WGS) entry which is preliminary data.</text>
</comment>
<reference evidence="1 2" key="1">
    <citation type="journal article" date="2020" name="ISME J.">
        <title>Uncovering the hidden diversity of litter-decomposition mechanisms in mushroom-forming fungi.</title>
        <authorList>
            <person name="Floudas D."/>
            <person name="Bentzer J."/>
            <person name="Ahren D."/>
            <person name="Johansson T."/>
            <person name="Persson P."/>
            <person name="Tunlid A."/>
        </authorList>
    </citation>
    <scope>NUCLEOTIDE SEQUENCE [LARGE SCALE GENOMIC DNA]</scope>
    <source>
        <strain evidence="1 2">CBS 291.85</strain>
    </source>
</reference>
<proteinExistence type="predicted"/>
<protein>
    <submittedName>
        <fullName evidence="1">Uncharacterized protein</fullName>
    </submittedName>
</protein>
<evidence type="ECO:0000313" key="1">
    <source>
        <dbReference type="EMBL" id="KAF5374192.1"/>
    </source>
</evidence>
<evidence type="ECO:0000313" key="2">
    <source>
        <dbReference type="Proteomes" id="UP000559256"/>
    </source>
</evidence>